<proteinExistence type="predicted"/>
<evidence type="ECO:0000259" key="7">
    <source>
        <dbReference type="PROSITE" id="PS51733"/>
    </source>
</evidence>
<evidence type="ECO:0000313" key="8">
    <source>
        <dbReference type="EMBL" id="ADI22458.1"/>
    </source>
</evidence>
<keyword evidence="4" id="KW-0092">Biotin</keyword>
<keyword evidence="3" id="KW-0067">ATP-binding</keyword>
<dbReference type="PANTHER" id="PTHR12835">
    <property type="entry name" value="BIOTIN PROTEIN LIGASE"/>
    <property type="match status" value="1"/>
</dbReference>
<evidence type="ECO:0000256" key="3">
    <source>
        <dbReference type="ARBA" id="ARBA00022840"/>
    </source>
</evidence>
<dbReference type="PROSITE" id="PS51733">
    <property type="entry name" value="BPL_LPL_CATALYTIC"/>
    <property type="match status" value="1"/>
</dbReference>
<dbReference type="Pfam" id="PF03099">
    <property type="entry name" value="BPL_LplA_LipB"/>
    <property type="match status" value="1"/>
</dbReference>
<dbReference type="InterPro" id="IPR003142">
    <property type="entry name" value="BPL_C"/>
</dbReference>
<keyword evidence="1 8" id="KW-0436">Ligase</keyword>
<dbReference type="AlphaFoldDB" id="E7C4T4"/>
<evidence type="ECO:0000256" key="2">
    <source>
        <dbReference type="ARBA" id="ARBA00022741"/>
    </source>
</evidence>
<keyword evidence="2" id="KW-0547">Nucleotide-binding</keyword>
<dbReference type="EC" id="6.3.4.15" evidence="5"/>
<evidence type="ECO:0000256" key="6">
    <source>
        <dbReference type="ARBA" id="ARBA00047846"/>
    </source>
</evidence>
<organism evidence="8">
    <name type="scientific">uncultured gamma proteobacterium HF0500_05P21</name>
    <dbReference type="NCBI Taxonomy" id="723572"/>
    <lineage>
        <taxon>Bacteria</taxon>
        <taxon>Pseudomonadati</taxon>
        <taxon>Pseudomonadota</taxon>
        <taxon>Gammaproteobacteria</taxon>
        <taxon>environmental samples</taxon>
    </lineage>
</organism>
<accession>E7C4T4</accession>
<name>E7C4T4_9GAMM</name>
<feature type="domain" description="BPL/LPL catalytic" evidence="7">
    <location>
        <begin position="74"/>
        <end position="258"/>
    </location>
</feature>
<dbReference type="Pfam" id="PF02237">
    <property type="entry name" value="BPL_C"/>
    <property type="match status" value="1"/>
</dbReference>
<dbReference type="InterPro" id="IPR045864">
    <property type="entry name" value="aa-tRNA-synth_II/BPL/LPL"/>
</dbReference>
<protein>
    <recommendedName>
        <fullName evidence="5">biotin--[biotin carboxyl-carrier protein] ligase</fullName>
        <ecNumber evidence="5">6.3.4.15</ecNumber>
    </recommendedName>
</protein>
<dbReference type="PANTHER" id="PTHR12835:SF5">
    <property type="entry name" value="BIOTIN--PROTEIN LIGASE"/>
    <property type="match status" value="1"/>
</dbReference>
<dbReference type="InterPro" id="IPR004143">
    <property type="entry name" value="BPL_LPL_catalytic"/>
</dbReference>
<sequence>MQVESRLIRIMRDGNVYKKQELLKHFSSEKELNKTINNFKSYGLNFIQEGNHYQLENSLELLSESNIYSHLSELGCAHNIYISVKDILRSTSREFNPSDIEAKQIQVSLAEYQTSGRGRQNRTWISPFASGICLSVYQQVTYGNFPVGLSVFIGIELIKCLKKLRFRRLRIKWPNDIYVKERKLGGLLVELHQTNSQTLVANVGLGINYKLPETNSWGGNLEINPIDISEIQESTYISRNLLAAHCINSITNSLLSFNVDSLKNTQSDWRDLDMLFNKELTIKVGKKIIKGINKGIDGEGRLILETNGVVKTVVSGHIIG</sequence>
<dbReference type="GO" id="GO:0005737">
    <property type="term" value="C:cytoplasm"/>
    <property type="evidence" value="ECO:0007669"/>
    <property type="project" value="TreeGrafter"/>
</dbReference>
<dbReference type="Gene3D" id="2.30.30.100">
    <property type="match status" value="1"/>
</dbReference>
<dbReference type="GO" id="GO:0005524">
    <property type="term" value="F:ATP binding"/>
    <property type="evidence" value="ECO:0007669"/>
    <property type="project" value="UniProtKB-KW"/>
</dbReference>
<dbReference type="SUPFAM" id="SSF55681">
    <property type="entry name" value="Class II aaRS and biotin synthetases"/>
    <property type="match status" value="1"/>
</dbReference>
<reference evidence="8" key="1">
    <citation type="submission" date="2010-01" db="EMBL/GenBank/DDBJ databases">
        <title>Genome fragments of uncultured bacteria from the North Pacific subtropical Gyre.</title>
        <authorList>
            <person name="Pham V.D."/>
            <person name="Delong E.F."/>
        </authorList>
    </citation>
    <scope>NUCLEOTIDE SEQUENCE</scope>
</reference>
<comment type="catalytic activity">
    <reaction evidence="6">
        <text>biotin + L-lysyl-[protein] + ATP = N(6)-biotinyl-L-lysyl-[protein] + AMP + diphosphate + H(+)</text>
        <dbReference type="Rhea" id="RHEA:11756"/>
        <dbReference type="Rhea" id="RHEA-COMP:9752"/>
        <dbReference type="Rhea" id="RHEA-COMP:10505"/>
        <dbReference type="ChEBI" id="CHEBI:15378"/>
        <dbReference type="ChEBI" id="CHEBI:29969"/>
        <dbReference type="ChEBI" id="CHEBI:30616"/>
        <dbReference type="ChEBI" id="CHEBI:33019"/>
        <dbReference type="ChEBI" id="CHEBI:57586"/>
        <dbReference type="ChEBI" id="CHEBI:83144"/>
        <dbReference type="ChEBI" id="CHEBI:456215"/>
        <dbReference type="EC" id="6.3.4.15"/>
    </reaction>
</comment>
<dbReference type="EMBL" id="GU567986">
    <property type="protein sequence ID" value="ADI22458.1"/>
    <property type="molecule type" value="Genomic_DNA"/>
</dbReference>
<dbReference type="Gene3D" id="3.30.930.10">
    <property type="entry name" value="Bira Bifunctional Protein, Domain 2"/>
    <property type="match status" value="1"/>
</dbReference>
<evidence type="ECO:0000256" key="4">
    <source>
        <dbReference type="ARBA" id="ARBA00023267"/>
    </source>
</evidence>
<dbReference type="InterPro" id="IPR004408">
    <property type="entry name" value="Biotin_CoA_COase_ligase"/>
</dbReference>
<evidence type="ECO:0000256" key="5">
    <source>
        <dbReference type="ARBA" id="ARBA00024227"/>
    </source>
</evidence>
<evidence type="ECO:0000256" key="1">
    <source>
        <dbReference type="ARBA" id="ARBA00022598"/>
    </source>
</evidence>
<dbReference type="GO" id="GO:0004077">
    <property type="term" value="F:biotin--[biotin carboxyl-carrier protein] ligase activity"/>
    <property type="evidence" value="ECO:0007669"/>
    <property type="project" value="UniProtKB-EC"/>
</dbReference>
<dbReference type="SUPFAM" id="SSF50037">
    <property type="entry name" value="C-terminal domain of transcriptional repressors"/>
    <property type="match status" value="1"/>
</dbReference>
<dbReference type="InterPro" id="IPR008988">
    <property type="entry name" value="Transcriptional_repressor_C"/>
</dbReference>
<dbReference type="NCBIfam" id="TIGR00121">
    <property type="entry name" value="birA_ligase"/>
    <property type="match status" value="1"/>
</dbReference>